<proteinExistence type="predicted"/>
<reference evidence="2" key="1">
    <citation type="submission" date="2013-11" db="EMBL/GenBank/DDBJ databases">
        <authorList>
            <person name="Hoang H.T."/>
            <person name="Killian M.L."/>
            <person name="Madson D.M."/>
            <person name="Arruda P.H.E."/>
            <person name="Sun D."/>
            <person name="Schwartz K.J."/>
            <person name="Yoon K."/>
        </authorList>
    </citation>
    <scope>NUCLEOTIDE SEQUENCE [LARGE SCALE GENOMIC DNA]</scope>
    <source>
        <strain evidence="2">CDK2</strain>
    </source>
</reference>
<dbReference type="RefSeq" id="WP_054584994.1">
    <property type="nucleotide sequence ID" value="NZ_LGUC01000002.1"/>
</dbReference>
<comment type="caution">
    <text evidence="1">The sequence shown here is derived from an EMBL/GenBank/DDBJ whole genome shotgun (WGS) entry which is preliminary data.</text>
</comment>
<protein>
    <submittedName>
        <fullName evidence="1">Uncharacterized protein</fullName>
    </submittedName>
</protein>
<evidence type="ECO:0000313" key="2">
    <source>
        <dbReference type="Proteomes" id="UP000050535"/>
    </source>
</evidence>
<accession>A0A0P7FRQ3</accession>
<dbReference type="Proteomes" id="UP000050535">
    <property type="component" value="Unassembled WGS sequence"/>
</dbReference>
<sequence length="76" mass="8189">MAQIVTVDNQEIPVEEDTTAADVKELAELDENAILTYRGDDGFESLNDDDIVVDHVDEGAQLTAQPLADDNVFGGP</sequence>
<evidence type="ECO:0000313" key="1">
    <source>
        <dbReference type="EMBL" id="KPN29255.1"/>
    </source>
</evidence>
<dbReference type="STRING" id="699431.SY89_03489"/>
<dbReference type="AlphaFoldDB" id="A0A0P7FRQ3"/>
<keyword evidence="2" id="KW-1185">Reference proteome</keyword>
<dbReference type="OrthoDB" id="350868at2157"/>
<dbReference type="EMBL" id="LGUC01000002">
    <property type="protein sequence ID" value="KPN29255.1"/>
    <property type="molecule type" value="Genomic_DNA"/>
</dbReference>
<gene>
    <name evidence="1" type="ORF">SY89_03489</name>
</gene>
<name>A0A0P7FRQ3_9EURY</name>
<organism evidence="1 2">
    <name type="scientific">Halolamina pelagica</name>
    <dbReference type="NCBI Taxonomy" id="699431"/>
    <lineage>
        <taxon>Archaea</taxon>
        <taxon>Methanobacteriati</taxon>
        <taxon>Methanobacteriota</taxon>
        <taxon>Stenosarchaea group</taxon>
        <taxon>Halobacteria</taxon>
        <taxon>Halobacteriales</taxon>
        <taxon>Haloferacaceae</taxon>
    </lineage>
</organism>